<protein>
    <recommendedName>
        <fullName evidence="3">Tn3 transposase DDE domain-containing protein</fullName>
    </recommendedName>
</protein>
<keyword evidence="2" id="KW-1185">Reference proteome</keyword>
<evidence type="ECO:0000313" key="1">
    <source>
        <dbReference type="EMBL" id="CEG56888.1"/>
    </source>
</evidence>
<organism evidence="1 2">
    <name type="scientific">Legionella fallonii LLAP-10</name>
    <dbReference type="NCBI Taxonomy" id="1212491"/>
    <lineage>
        <taxon>Bacteria</taxon>
        <taxon>Pseudomonadati</taxon>
        <taxon>Pseudomonadota</taxon>
        <taxon>Gammaproteobacteria</taxon>
        <taxon>Legionellales</taxon>
        <taxon>Legionellaceae</taxon>
        <taxon>Legionella</taxon>
    </lineage>
</organism>
<evidence type="ECO:0000313" key="2">
    <source>
        <dbReference type="Proteomes" id="UP000032430"/>
    </source>
</evidence>
<dbReference type="AlphaFoldDB" id="A0A098G354"/>
<dbReference type="OrthoDB" id="5292689at2"/>
<dbReference type="KEGG" id="lfa:LFA_1471"/>
<sequence length="59" mass="6825">MLHVVANVINVINKLTEDLEVTENMRNGLSPYHGGHINRYGVFPLSMDRDKLRVEYKLN</sequence>
<gene>
    <name evidence="1" type="ORF">LFA_1471</name>
</gene>
<reference evidence="2" key="1">
    <citation type="submission" date="2014-09" db="EMBL/GenBank/DDBJ databases">
        <authorList>
            <person name="Gomez-Valero L."/>
        </authorList>
    </citation>
    <scope>NUCLEOTIDE SEQUENCE [LARGE SCALE GENOMIC DNA]</scope>
    <source>
        <strain evidence="2">ATCC700992</strain>
    </source>
</reference>
<dbReference type="Proteomes" id="UP000032430">
    <property type="component" value="Chromosome I"/>
</dbReference>
<dbReference type="HOGENOM" id="CLU_2954896_0_0_6"/>
<evidence type="ECO:0008006" key="3">
    <source>
        <dbReference type="Google" id="ProtNLM"/>
    </source>
</evidence>
<dbReference type="EMBL" id="LN614827">
    <property type="protein sequence ID" value="CEG56888.1"/>
    <property type="molecule type" value="Genomic_DNA"/>
</dbReference>
<proteinExistence type="predicted"/>
<accession>A0A098G354</accession>
<name>A0A098G354_9GAMM</name>